<organism evidence="2">
    <name type="scientific">Aphanomyces astaci</name>
    <name type="common">Crayfish plague agent</name>
    <dbReference type="NCBI Taxonomy" id="112090"/>
    <lineage>
        <taxon>Eukaryota</taxon>
        <taxon>Sar</taxon>
        <taxon>Stramenopiles</taxon>
        <taxon>Oomycota</taxon>
        <taxon>Saprolegniomycetes</taxon>
        <taxon>Saprolegniales</taxon>
        <taxon>Verrucalvaceae</taxon>
        <taxon>Aphanomyces</taxon>
    </lineage>
</organism>
<dbReference type="VEuPathDB" id="FungiDB:H257_11926"/>
<gene>
    <name evidence="2" type="ORF">H257_11926</name>
</gene>
<name>W4G081_APHAT</name>
<feature type="transmembrane region" description="Helical" evidence="1">
    <location>
        <begin position="74"/>
        <end position="96"/>
    </location>
</feature>
<keyword evidence="1" id="KW-0472">Membrane</keyword>
<accession>W4G081</accession>
<keyword evidence="1" id="KW-1133">Transmembrane helix</keyword>
<proteinExistence type="predicted"/>
<protein>
    <submittedName>
        <fullName evidence="2">Uncharacterized protein</fullName>
    </submittedName>
</protein>
<dbReference type="OrthoDB" id="207378at2759"/>
<evidence type="ECO:0000256" key="1">
    <source>
        <dbReference type="SAM" id="Phobius"/>
    </source>
</evidence>
<sequence>MFGTSYGRPSHWWGFPKSTTDDTSNGADITDFSHPIKYRSDIDGQRTLAVVPAVLFHRRPLQGKGQTLVHVRRLLLAPHPLLVLTFTLAVGCVWLLEKALQSKVITLVVGTHFGAKI</sequence>
<dbReference type="EMBL" id="KI913150">
    <property type="protein sequence ID" value="ETV73102.1"/>
    <property type="molecule type" value="Genomic_DNA"/>
</dbReference>
<dbReference type="AlphaFoldDB" id="W4G081"/>
<keyword evidence="1" id="KW-0812">Transmembrane</keyword>
<dbReference type="GeneID" id="20813922"/>
<reference evidence="2" key="1">
    <citation type="submission" date="2013-12" db="EMBL/GenBank/DDBJ databases">
        <title>The Genome Sequence of Aphanomyces astaci APO3.</title>
        <authorList>
            <consortium name="The Broad Institute Genomics Platform"/>
            <person name="Russ C."/>
            <person name="Tyler B."/>
            <person name="van West P."/>
            <person name="Dieguez-Uribeondo J."/>
            <person name="Young S.K."/>
            <person name="Zeng Q."/>
            <person name="Gargeya S."/>
            <person name="Fitzgerald M."/>
            <person name="Abouelleil A."/>
            <person name="Alvarado L."/>
            <person name="Chapman S.B."/>
            <person name="Gainer-Dewar J."/>
            <person name="Goldberg J."/>
            <person name="Griggs A."/>
            <person name="Gujja S."/>
            <person name="Hansen M."/>
            <person name="Howarth C."/>
            <person name="Imamovic A."/>
            <person name="Ireland A."/>
            <person name="Larimer J."/>
            <person name="McCowan C."/>
            <person name="Murphy C."/>
            <person name="Pearson M."/>
            <person name="Poon T.W."/>
            <person name="Priest M."/>
            <person name="Roberts A."/>
            <person name="Saif S."/>
            <person name="Shea T."/>
            <person name="Sykes S."/>
            <person name="Wortman J."/>
            <person name="Nusbaum C."/>
            <person name="Birren B."/>
        </authorList>
    </citation>
    <scope>NUCLEOTIDE SEQUENCE [LARGE SCALE GENOMIC DNA]</scope>
    <source>
        <strain evidence="2">APO3</strain>
    </source>
</reference>
<dbReference type="RefSeq" id="XP_009837307.1">
    <property type="nucleotide sequence ID" value="XM_009839005.1"/>
</dbReference>
<evidence type="ECO:0000313" key="2">
    <source>
        <dbReference type="EMBL" id="ETV73102.1"/>
    </source>
</evidence>